<evidence type="ECO:0000256" key="6">
    <source>
        <dbReference type="SAM" id="Phobius"/>
    </source>
</evidence>
<feature type="transmembrane region" description="Helical" evidence="6">
    <location>
        <begin position="32"/>
        <end position="55"/>
    </location>
</feature>
<dbReference type="EMBL" id="BQXO01000002">
    <property type="protein sequence ID" value="GKT05556.1"/>
    <property type="molecule type" value="Genomic_DNA"/>
</dbReference>
<dbReference type="PANTHER" id="PTHR33885">
    <property type="entry name" value="PHAGE SHOCK PROTEIN C"/>
    <property type="match status" value="1"/>
</dbReference>
<sequence length="59" mass="6746">MKLRRSRTNRIVAGILGGIADRYHWNTSVLRVVWVLLTLTPFPGLIVYLVIWAIIPSDN</sequence>
<reference evidence="8 9" key="1">
    <citation type="submission" date="2022-03" db="EMBL/GenBank/DDBJ databases">
        <title>Draft genome sequence of Furfurilactobacillus curtus JCM 31185.</title>
        <authorList>
            <person name="Suzuki S."/>
            <person name="Endo A."/>
            <person name="Kajikawa A."/>
        </authorList>
    </citation>
    <scope>NUCLEOTIDE SEQUENCE [LARGE SCALE GENOMIC DNA]</scope>
    <source>
        <strain evidence="8 9">JCM 31185</strain>
    </source>
</reference>
<keyword evidence="2" id="KW-1003">Cell membrane</keyword>
<evidence type="ECO:0000256" key="4">
    <source>
        <dbReference type="ARBA" id="ARBA00022989"/>
    </source>
</evidence>
<keyword evidence="3 6" id="KW-0812">Transmembrane</keyword>
<dbReference type="Proteomes" id="UP001628078">
    <property type="component" value="Unassembled WGS sequence"/>
</dbReference>
<feature type="domain" description="Phage shock protein PspC N-terminal" evidence="7">
    <location>
        <begin position="2"/>
        <end position="57"/>
    </location>
</feature>
<dbReference type="Pfam" id="PF04024">
    <property type="entry name" value="PspC"/>
    <property type="match status" value="1"/>
</dbReference>
<evidence type="ECO:0000313" key="8">
    <source>
        <dbReference type="EMBL" id="GKT05556.1"/>
    </source>
</evidence>
<comment type="subcellular location">
    <subcellularLocation>
        <location evidence="1">Cell membrane</location>
        <topology evidence="1">Single-pass membrane protein</topology>
    </subcellularLocation>
</comment>
<evidence type="ECO:0000256" key="2">
    <source>
        <dbReference type="ARBA" id="ARBA00022475"/>
    </source>
</evidence>
<dbReference type="InterPro" id="IPR052027">
    <property type="entry name" value="PspC"/>
</dbReference>
<dbReference type="RefSeq" id="WP_407882897.1">
    <property type="nucleotide sequence ID" value="NZ_BQXO01000002.1"/>
</dbReference>
<comment type="caution">
    <text evidence="8">The sequence shown here is derived from an EMBL/GenBank/DDBJ whole genome shotgun (WGS) entry which is preliminary data.</text>
</comment>
<organism evidence="8 9">
    <name type="scientific">Furfurilactobacillus curtus</name>
    <dbReference type="NCBI Taxonomy" id="1746200"/>
    <lineage>
        <taxon>Bacteria</taxon>
        <taxon>Bacillati</taxon>
        <taxon>Bacillota</taxon>
        <taxon>Bacilli</taxon>
        <taxon>Lactobacillales</taxon>
        <taxon>Lactobacillaceae</taxon>
        <taxon>Furfurilactobacillus</taxon>
    </lineage>
</organism>
<accession>A0ABQ5JM34</accession>
<evidence type="ECO:0000256" key="1">
    <source>
        <dbReference type="ARBA" id="ARBA00004162"/>
    </source>
</evidence>
<evidence type="ECO:0000259" key="7">
    <source>
        <dbReference type="Pfam" id="PF04024"/>
    </source>
</evidence>
<evidence type="ECO:0000256" key="5">
    <source>
        <dbReference type="ARBA" id="ARBA00023136"/>
    </source>
</evidence>
<evidence type="ECO:0000313" key="9">
    <source>
        <dbReference type="Proteomes" id="UP001628078"/>
    </source>
</evidence>
<proteinExistence type="predicted"/>
<protein>
    <submittedName>
        <fullName evidence="8">PspC domain-containing protein</fullName>
    </submittedName>
</protein>
<dbReference type="InterPro" id="IPR007168">
    <property type="entry name" value="Phageshock_PspC_N"/>
</dbReference>
<keyword evidence="5 6" id="KW-0472">Membrane</keyword>
<evidence type="ECO:0000256" key="3">
    <source>
        <dbReference type="ARBA" id="ARBA00022692"/>
    </source>
</evidence>
<keyword evidence="9" id="KW-1185">Reference proteome</keyword>
<keyword evidence="4 6" id="KW-1133">Transmembrane helix</keyword>
<dbReference type="PANTHER" id="PTHR33885:SF3">
    <property type="entry name" value="PHAGE SHOCK PROTEIN C"/>
    <property type="match status" value="1"/>
</dbReference>
<gene>
    <name evidence="8" type="ORF">JCM31185_08450</name>
</gene>
<name>A0ABQ5JM34_9LACO</name>